<dbReference type="OrthoDB" id="2194483at2759"/>
<reference evidence="1 2" key="2">
    <citation type="submission" date="2014-03" db="EMBL/GenBank/DDBJ databases">
        <title>The Genome Sequence of Anncaliia algerae insect isolate PRA339.</title>
        <authorList>
            <consortium name="The Broad Institute Genome Sequencing Platform"/>
            <consortium name="The Broad Institute Genome Sequencing Center for Infectious Disease"/>
            <person name="Cuomo C."/>
            <person name="Becnel J."/>
            <person name="Sanscrainte N."/>
            <person name="Walker B."/>
            <person name="Young S.K."/>
            <person name="Zeng Q."/>
            <person name="Gargeya S."/>
            <person name="Fitzgerald M."/>
            <person name="Haas B."/>
            <person name="Abouelleil A."/>
            <person name="Alvarado L."/>
            <person name="Arachchi H.M."/>
            <person name="Berlin A.M."/>
            <person name="Chapman S.B."/>
            <person name="Dewar J."/>
            <person name="Goldberg J."/>
            <person name="Griggs A."/>
            <person name="Gujja S."/>
            <person name="Hansen M."/>
            <person name="Howarth C."/>
            <person name="Imamovic A."/>
            <person name="Larimer J."/>
            <person name="McCowan C."/>
            <person name="Murphy C."/>
            <person name="Neiman D."/>
            <person name="Pearson M."/>
            <person name="Priest M."/>
            <person name="Roberts A."/>
            <person name="Saif S."/>
            <person name="Shea T."/>
            <person name="Sisk P."/>
            <person name="Sykes S."/>
            <person name="Wortman J."/>
            <person name="Nusbaum C."/>
            <person name="Birren B."/>
        </authorList>
    </citation>
    <scope>NUCLEOTIDE SEQUENCE [LARGE SCALE GENOMIC DNA]</scope>
    <source>
        <strain evidence="1 2">PRA339</strain>
    </source>
</reference>
<reference evidence="2" key="1">
    <citation type="submission" date="2013-02" db="EMBL/GenBank/DDBJ databases">
        <authorList>
            <consortium name="The Broad Institute Genome Sequencing Platform"/>
            <person name="Cuomo C."/>
            <person name="Becnel J."/>
            <person name="Sanscrainte N."/>
            <person name="Walker B."/>
            <person name="Young S.K."/>
            <person name="Zeng Q."/>
            <person name="Gargeya S."/>
            <person name="Fitzgerald M."/>
            <person name="Haas B."/>
            <person name="Abouelleil A."/>
            <person name="Alvarado L."/>
            <person name="Arachchi H.M."/>
            <person name="Berlin A.M."/>
            <person name="Chapman S.B."/>
            <person name="Dewar J."/>
            <person name="Goldberg J."/>
            <person name="Griggs A."/>
            <person name="Gujja S."/>
            <person name="Hansen M."/>
            <person name="Howarth C."/>
            <person name="Imamovic A."/>
            <person name="Larimer J."/>
            <person name="McCowan C."/>
            <person name="Murphy C."/>
            <person name="Neiman D."/>
            <person name="Pearson M."/>
            <person name="Priest M."/>
            <person name="Roberts A."/>
            <person name="Saif S."/>
            <person name="Shea T."/>
            <person name="Sisk P."/>
            <person name="Sykes S."/>
            <person name="Wortman J."/>
            <person name="Nusbaum C."/>
            <person name="Birren B."/>
        </authorList>
    </citation>
    <scope>NUCLEOTIDE SEQUENCE [LARGE SCALE GENOMIC DNA]</scope>
    <source>
        <strain evidence="2">PRA339</strain>
    </source>
</reference>
<name>A0A059EY97_9MICR</name>
<keyword evidence="2" id="KW-1185">Reference proteome</keyword>
<protein>
    <submittedName>
        <fullName evidence="1">Uncharacterized protein</fullName>
    </submittedName>
</protein>
<organism evidence="1 2">
    <name type="scientific">Anncaliia algerae PRA339</name>
    <dbReference type="NCBI Taxonomy" id="1288291"/>
    <lineage>
        <taxon>Eukaryota</taxon>
        <taxon>Fungi</taxon>
        <taxon>Fungi incertae sedis</taxon>
        <taxon>Microsporidia</taxon>
        <taxon>Tubulinosematoidea</taxon>
        <taxon>Tubulinosematidae</taxon>
        <taxon>Anncaliia</taxon>
    </lineage>
</organism>
<sequence>MSIFVNRLDNILSKHKYNDQREILNYFYNLLNKEIENNGLNTFISHALTDLIYLNDKYKILNENRINILKREAFNHKILHLRATILDLISINYFDDTNIIDKPEKWIIDVIDNFITTFDLHKNSCVTLLKDFNTLFIDELESIFITKSTKFGSCGNILVLNLFLYEIFISKYFVYDFNKIINKFIKNIKENKSKKDHELKELAQKYYNKHFDYFFLYIFNFYYFF</sequence>
<dbReference type="Proteomes" id="UP000030655">
    <property type="component" value="Unassembled WGS sequence"/>
</dbReference>
<dbReference type="EMBL" id="KK365211">
    <property type="protein sequence ID" value="KCZ80003.1"/>
    <property type="molecule type" value="Genomic_DNA"/>
</dbReference>
<evidence type="ECO:0000313" key="2">
    <source>
        <dbReference type="Proteomes" id="UP000030655"/>
    </source>
</evidence>
<dbReference type="HOGENOM" id="CLU_117729_0_0_1"/>
<evidence type="ECO:0000313" key="1">
    <source>
        <dbReference type="EMBL" id="KCZ80003.1"/>
    </source>
</evidence>
<gene>
    <name evidence="1" type="ORF">H312_02594</name>
</gene>
<proteinExistence type="predicted"/>
<accession>A0A059EY97</accession>
<dbReference type="AlphaFoldDB" id="A0A059EY97"/>
<dbReference type="VEuPathDB" id="MicrosporidiaDB:H312_02594"/>